<dbReference type="GO" id="GO:0005198">
    <property type="term" value="F:structural molecule activity"/>
    <property type="evidence" value="ECO:0007669"/>
    <property type="project" value="TreeGrafter"/>
</dbReference>
<dbReference type="OrthoDB" id="245150at2759"/>
<proteinExistence type="inferred from homology"/>
<accession>A0A9N9MJ40</accession>
<keyword evidence="3" id="KW-0813">Transport</keyword>
<dbReference type="PANTHER" id="PTHR13149">
    <property type="entry name" value="VACUOLAR PROTEIN SORTING-ASSOCIATED PROTEIN VPS25"/>
    <property type="match status" value="1"/>
</dbReference>
<dbReference type="InterPro" id="IPR008570">
    <property type="entry name" value="ESCRT-II_cplx_Vps25-sub"/>
</dbReference>
<dbReference type="EMBL" id="OU892278">
    <property type="protein sequence ID" value="CAG9764743.1"/>
    <property type="molecule type" value="Genomic_DNA"/>
</dbReference>
<reference evidence="6" key="1">
    <citation type="submission" date="2022-01" db="EMBL/GenBank/DDBJ databases">
        <authorList>
            <person name="King R."/>
        </authorList>
    </citation>
    <scope>NUCLEOTIDE SEQUENCE</scope>
</reference>
<protein>
    <recommendedName>
        <fullName evidence="2">Vacuolar protein-sorting-associated protein 25</fullName>
    </recommendedName>
    <alternativeName>
        <fullName evidence="5">ESCRT-II complex subunit VPS25</fullName>
    </alternativeName>
</protein>
<sequence length="177" mass="20916">MSETEIEWPWQYNFPPFFTLQPHAETRAKQVQAWKSLILDYCKKCKLYLIDVREASNIPLFNNSGINRKLEQTVIVSILSELQKTGHAAPIDKPKNRWEIYWHTLEEWSSMIYDYVSNRGLQGSVLTLYELSQGDDVKDEEFYEMQQEVLIKVLQTLEKDRKCELILSDDDQGVKFF</sequence>
<dbReference type="GO" id="GO:0000814">
    <property type="term" value="C:ESCRT II complex"/>
    <property type="evidence" value="ECO:0007669"/>
    <property type="project" value="InterPro"/>
</dbReference>
<dbReference type="InterPro" id="IPR036390">
    <property type="entry name" value="WH_DNA-bd_sf"/>
</dbReference>
<dbReference type="GO" id="GO:0043328">
    <property type="term" value="P:protein transport to vacuole involved in ubiquitin-dependent protein catabolic process via the multivesicular body sorting pathway"/>
    <property type="evidence" value="ECO:0007669"/>
    <property type="project" value="TreeGrafter"/>
</dbReference>
<organism evidence="6 7">
    <name type="scientific">Ceutorhynchus assimilis</name>
    <name type="common">cabbage seed weevil</name>
    <dbReference type="NCBI Taxonomy" id="467358"/>
    <lineage>
        <taxon>Eukaryota</taxon>
        <taxon>Metazoa</taxon>
        <taxon>Ecdysozoa</taxon>
        <taxon>Arthropoda</taxon>
        <taxon>Hexapoda</taxon>
        <taxon>Insecta</taxon>
        <taxon>Pterygota</taxon>
        <taxon>Neoptera</taxon>
        <taxon>Endopterygota</taxon>
        <taxon>Coleoptera</taxon>
        <taxon>Polyphaga</taxon>
        <taxon>Cucujiformia</taxon>
        <taxon>Curculionidae</taxon>
        <taxon>Ceutorhynchinae</taxon>
        <taxon>Ceutorhynchus</taxon>
    </lineage>
</organism>
<dbReference type="InterPro" id="IPR014041">
    <property type="entry name" value="ESCRT-II_cplx_Vps25-sub_N"/>
</dbReference>
<evidence type="ECO:0000256" key="5">
    <source>
        <dbReference type="ARBA" id="ARBA00030094"/>
    </source>
</evidence>
<dbReference type="Pfam" id="PF05871">
    <property type="entry name" value="ESCRT-II"/>
    <property type="match status" value="1"/>
</dbReference>
<dbReference type="Gene3D" id="1.10.10.10">
    <property type="entry name" value="Winged helix-like DNA-binding domain superfamily/Winged helix DNA-binding domain"/>
    <property type="match status" value="1"/>
</dbReference>
<dbReference type="GO" id="GO:0016236">
    <property type="term" value="P:macroautophagy"/>
    <property type="evidence" value="ECO:0007669"/>
    <property type="project" value="UniProtKB-ARBA"/>
</dbReference>
<dbReference type="Proteomes" id="UP001152799">
    <property type="component" value="Chromosome 2"/>
</dbReference>
<dbReference type="FunFam" id="1.10.10.570:FF:000002">
    <property type="entry name" value="Vacuolar protein sorting-associated protein 25"/>
    <property type="match status" value="1"/>
</dbReference>
<keyword evidence="4" id="KW-0653">Protein transport</keyword>
<evidence type="ECO:0000256" key="2">
    <source>
        <dbReference type="ARBA" id="ARBA00017934"/>
    </source>
</evidence>
<evidence type="ECO:0000256" key="1">
    <source>
        <dbReference type="ARBA" id="ARBA00009674"/>
    </source>
</evidence>
<evidence type="ECO:0000256" key="3">
    <source>
        <dbReference type="ARBA" id="ARBA00022448"/>
    </source>
</evidence>
<gene>
    <name evidence="6" type="ORF">CEUTPL_LOCUS5375</name>
</gene>
<dbReference type="Gene3D" id="1.10.10.570">
    <property type="entry name" value="Winged helix' DNA-binding domain. Chain C. Domain 1"/>
    <property type="match status" value="1"/>
</dbReference>
<evidence type="ECO:0000313" key="6">
    <source>
        <dbReference type="EMBL" id="CAG9764743.1"/>
    </source>
</evidence>
<dbReference type="FunFam" id="1.10.10.10:FF:000141">
    <property type="entry name" value="vacuolar protein-sorting-associated protein 25"/>
    <property type="match status" value="1"/>
</dbReference>
<dbReference type="SUPFAM" id="SSF46785">
    <property type="entry name" value="Winged helix' DNA-binding domain"/>
    <property type="match status" value="2"/>
</dbReference>
<evidence type="ECO:0000256" key="4">
    <source>
        <dbReference type="ARBA" id="ARBA00022927"/>
    </source>
</evidence>
<dbReference type="InterPro" id="IPR036388">
    <property type="entry name" value="WH-like_DNA-bd_sf"/>
</dbReference>
<name>A0A9N9MJ40_9CUCU</name>
<comment type="similarity">
    <text evidence="1">Belongs to the VPS25 family.</text>
</comment>
<evidence type="ECO:0000313" key="7">
    <source>
        <dbReference type="Proteomes" id="UP001152799"/>
    </source>
</evidence>
<dbReference type="AlphaFoldDB" id="A0A9N9MJ40"/>
<dbReference type="PANTHER" id="PTHR13149:SF0">
    <property type="entry name" value="VACUOLAR PROTEIN-SORTING-ASSOCIATED PROTEIN 25"/>
    <property type="match status" value="1"/>
</dbReference>
<dbReference type="GO" id="GO:0042803">
    <property type="term" value="F:protein homodimerization activity"/>
    <property type="evidence" value="ECO:0007669"/>
    <property type="project" value="TreeGrafter"/>
</dbReference>
<keyword evidence="7" id="KW-1185">Reference proteome</keyword>